<dbReference type="PROSITE" id="PS50021">
    <property type="entry name" value="CH"/>
    <property type="match status" value="1"/>
</dbReference>
<accession>A0A9Q0LJ52</accession>
<protein>
    <submittedName>
        <fullName evidence="4">Spectrin beta chain</fullName>
    </submittedName>
</protein>
<keyword evidence="1" id="KW-0175">Coiled coil</keyword>
<dbReference type="SUPFAM" id="SSF47576">
    <property type="entry name" value="Calponin-homology domain, CH-domain"/>
    <property type="match status" value="1"/>
</dbReference>
<dbReference type="Proteomes" id="UP001149090">
    <property type="component" value="Unassembled WGS sequence"/>
</dbReference>
<keyword evidence="5" id="KW-1185">Reference proteome</keyword>
<dbReference type="AlphaFoldDB" id="A0A9Q0LJ52"/>
<name>A0A9Q0LJ52_ANAIG</name>
<comment type="caution">
    <text evidence="4">The sequence shown here is derived from an EMBL/GenBank/DDBJ whole genome shotgun (WGS) entry which is preliminary data.</text>
</comment>
<evidence type="ECO:0000256" key="2">
    <source>
        <dbReference type="SAM" id="MobiDB-lite"/>
    </source>
</evidence>
<feature type="domain" description="Calponin-homology (CH)" evidence="3">
    <location>
        <begin position="9"/>
        <end position="113"/>
    </location>
</feature>
<feature type="coiled-coil region" evidence="1">
    <location>
        <begin position="797"/>
        <end position="864"/>
    </location>
</feature>
<feature type="coiled-coil region" evidence="1">
    <location>
        <begin position="327"/>
        <end position="396"/>
    </location>
</feature>
<dbReference type="Gene3D" id="1.10.418.10">
    <property type="entry name" value="Calponin-like domain"/>
    <property type="match status" value="1"/>
</dbReference>
<organism evidence="4 5">
    <name type="scientific">Anaeramoeba ignava</name>
    <name type="common">Anaerobic marine amoeba</name>
    <dbReference type="NCBI Taxonomy" id="1746090"/>
    <lineage>
        <taxon>Eukaryota</taxon>
        <taxon>Metamonada</taxon>
        <taxon>Anaeramoebidae</taxon>
        <taxon>Anaeramoeba</taxon>
    </lineage>
</organism>
<evidence type="ECO:0000313" key="5">
    <source>
        <dbReference type="Proteomes" id="UP001149090"/>
    </source>
</evidence>
<feature type="compositionally biased region" description="Low complexity" evidence="2">
    <location>
        <begin position="255"/>
        <end position="265"/>
    </location>
</feature>
<evidence type="ECO:0000256" key="1">
    <source>
        <dbReference type="SAM" id="Coils"/>
    </source>
</evidence>
<feature type="coiled-coil region" evidence="1">
    <location>
        <begin position="968"/>
        <end position="1009"/>
    </location>
</feature>
<dbReference type="OMA" id="TADESHF"/>
<dbReference type="InterPro" id="IPR036872">
    <property type="entry name" value="CH_dom_sf"/>
</dbReference>
<dbReference type="EMBL" id="JAPDFW010000082">
    <property type="protein sequence ID" value="KAJ5072140.1"/>
    <property type="molecule type" value="Genomic_DNA"/>
</dbReference>
<evidence type="ECO:0000259" key="3">
    <source>
        <dbReference type="PROSITE" id="PS50021"/>
    </source>
</evidence>
<feature type="region of interest" description="Disordered" evidence="2">
    <location>
        <begin position="221"/>
        <end position="265"/>
    </location>
</feature>
<feature type="coiled-coil region" evidence="1">
    <location>
        <begin position="594"/>
        <end position="757"/>
    </location>
</feature>
<proteinExistence type="predicted"/>
<sequence length="1028" mass="122546">MNFPIEITRQTVKSFSIWVQANISKTKQFPEIFQAFQEGNILVDLIQNLSGKKNEFKLFPKPQTKKEIQQNIYSSFKFAQKLGIPIEIKPKELFKKNSKYIIQIIWQLAVYFRLTKNNESFPQIKDRIIEWCNWTLNTNEFEPKIEHFQQVSEIIMHHFPNSFQTQKQNPETNITIRQIIRESQYIGIPLIIEARDITEKRAGEIEILLFLLELYYICTSPPKPNNNNNEENPKKKSKDKKPVNQNNESSDDDTQTQTETDGTDVLTEENLELDLDLQFDDITNLFDDNTMMFEFQMENLMSQTADESHFDLNEQEKLTDIITKNLQNQYEQKIIQIYEQMKKKEEKTEELKKNLKQKKEILQLENWEEEQKSNDKEFLEKQNTKLKAQFEKLKSNQKSQKEFYKKDLINLIKNRDSISQLKIEQLSKHQEETENRKQEYLLQEKQLEEENSSLLQKSEFLQTKVEIQKLTDEGKGVQKWESRLEDLNENIQDLSNEFDSNNRKYEKSIQIQEANEIQMKKDEKIIENYKLEIRELMNKISDMQYEQSEETKKFNAKFSERNLLMEKKNQQLINDFQQMQNSPKIQNSSIFKSYYEKKNKISQLQNQLSILEEMNLENQKQNLQKSIEKNQKEFENLKLTNSEKRANIEEEKKILEDQKLQMQIGIQRDKEKIEEIKKQVEENDEKFNKEFPTLNSDFEKIRNQNLEIQSMIQKQRKEIQNKKQVIEKQKMEIHNQIEEKESNIAKNTQDNQKIIQEKEELCMNFLFNIDSLKEKIESLIEKISKPKKISQIDQKILEFAKNTLKEFESAKVNIEIEQSKNDFSKLLEIYNKKQKILEQLQKQKEELEEEKNKLETKLKKVRSKHDKTLCSLEQKKTEVFMNPQNLQEIRKIERKLAEITKKIDFQNKQLKKETGNAVLTPKQATRFQSEISMHSLIMQKENSEQSVLQSIKSTCISAQFLESEVDGIAEDLAKIFQLENEIKDLIKERKKAELKIVNLKSQENQFKEENLKNIQLIKGIDQIDSDLI</sequence>
<dbReference type="InterPro" id="IPR001715">
    <property type="entry name" value="CH_dom"/>
</dbReference>
<dbReference type="Pfam" id="PF00307">
    <property type="entry name" value="CH"/>
    <property type="match status" value="1"/>
</dbReference>
<evidence type="ECO:0000313" key="4">
    <source>
        <dbReference type="EMBL" id="KAJ5072140.1"/>
    </source>
</evidence>
<gene>
    <name evidence="4" type="ORF">M0811_09520</name>
</gene>
<dbReference type="CDD" id="cd00014">
    <property type="entry name" value="CH_SF"/>
    <property type="match status" value="1"/>
</dbReference>
<reference evidence="4" key="1">
    <citation type="submission" date="2022-10" db="EMBL/GenBank/DDBJ databases">
        <title>Novel sulphate-reducing endosymbionts in the free-living metamonad Anaeramoeba.</title>
        <authorList>
            <person name="Jerlstrom-Hultqvist J."/>
            <person name="Cepicka I."/>
            <person name="Gallot-Lavallee L."/>
            <person name="Salas-Leiva D."/>
            <person name="Curtis B.A."/>
            <person name="Zahonova K."/>
            <person name="Pipaliya S."/>
            <person name="Dacks J."/>
            <person name="Roger A.J."/>
        </authorList>
    </citation>
    <scope>NUCLEOTIDE SEQUENCE</scope>
    <source>
        <strain evidence="4">BMAN</strain>
    </source>
</reference>
<feature type="coiled-coil region" evidence="1">
    <location>
        <begin position="423"/>
        <end position="546"/>
    </location>
</feature>